<name>A0AAQ1P8V0_9PSED</name>
<sequence>MAAIPSVGINWRKLLLILSIGAIPVLSGLLMMDYQLDRKLEENAKVSVQEAVFSIDQALGRMEADLDSILPLAGKPCDEVLDILEQRVANNPHLRSLILTRNQQAYCATDMDPLAYISAFSLSGRQTQLAFDAPSSPNAAIIKIQKPNSDPGIIATAYGRQLRDELRAFQDGLTLLLEFNDLYIWSEGDSRDAQRPSQVEFTEQTVSEKYGYVVIGGYPRGYAAQEFRVSLHQVLPSLVLVGVASMVIMYLGLTSSRKKKG</sequence>
<gene>
    <name evidence="3" type="ORF">JV551A3_V1_1230083</name>
</gene>
<evidence type="ECO:0000313" key="3">
    <source>
        <dbReference type="EMBL" id="SPO61187.1"/>
    </source>
</evidence>
<evidence type="ECO:0000256" key="1">
    <source>
        <dbReference type="SAM" id="Phobius"/>
    </source>
</evidence>
<protein>
    <recommendedName>
        <fullName evidence="2">Putative cyclic diguanylate phosphodiesterase CSS motif-containing domain-containing protein</fullName>
    </recommendedName>
</protein>
<dbReference type="InterPro" id="IPR024744">
    <property type="entry name" value="CSS-motif_dom"/>
</dbReference>
<feature type="domain" description="Putative cyclic diguanylate phosphodiesterase CSS motif-containing" evidence="2">
    <location>
        <begin position="42"/>
        <end position="227"/>
    </location>
</feature>
<dbReference type="RefSeq" id="WP_235874579.1">
    <property type="nucleotide sequence ID" value="NZ_OPYN01000123.1"/>
</dbReference>
<accession>A0AAQ1P8V0</accession>
<dbReference type="AlphaFoldDB" id="A0AAQ1P8V0"/>
<organism evidence="3 4">
    <name type="scientific">Pseudomonas inefficax</name>
    <dbReference type="NCBI Taxonomy" id="2078786"/>
    <lineage>
        <taxon>Bacteria</taxon>
        <taxon>Pseudomonadati</taxon>
        <taxon>Pseudomonadota</taxon>
        <taxon>Gammaproteobacteria</taxon>
        <taxon>Pseudomonadales</taxon>
        <taxon>Pseudomonadaceae</taxon>
        <taxon>Pseudomonas</taxon>
    </lineage>
</organism>
<keyword evidence="1" id="KW-0472">Membrane</keyword>
<dbReference type="Pfam" id="PF12792">
    <property type="entry name" value="CSS-motif"/>
    <property type="match status" value="1"/>
</dbReference>
<dbReference type="Proteomes" id="UP000294335">
    <property type="component" value="Unassembled WGS sequence"/>
</dbReference>
<feature type="transmembrane region" description="Helical" evidence="1">
    <location>
        <begin position="14"/>
        <end position="32"/>
    </location>
</feature>
<keyword evidence="1" id="KW-0812">Transmembrane</keyword>
<keyword evidence="4" id="KW-1185">Reference proteome</keyword>
<reference evidence="3 4" key="1">
    <citation type="submission" date="2018-02" db="EMBL/GenBank/DDBJ databases">
        <authorList>
            <person name="Dubost A."/>
        </authorList>
    </citation>
    <scope>NUCLEOTIDE SEQUENCE [LARGE SCALE GENOMIC DNA]</scope>
    <source>
        <strain evidence="4">JV551A3</strain>
    </source>
</reference>
<proteinExistence type="predicted"/>
<dbReference type="EMBL" id="OPYN01000123">
    <property type="protein sequence ID" value="SPO61187.1"/>
    <property type="molecule type" value="Genomic_DNA"/>
</dbReference>
<feature type="transmembrane region" description="Helical" evidence="1">
    <location>
        <begin position="234"/>
        <end position="253"/>
    </location>
</feature>
<evidence type="ECO:0000259" key="2">
    <source>
        <dbReference type="Pfam" id="PF12792"/>
    </source>
</evidence>
<comment type="caution">
    <text evidence="3">The sequence shown here is derived from an EMBL/GenBank/DDBJ whole genome shotgun (WGS) entry which is preliminary data.</text>
</comment>
<evidence type="ECO:0000313" key="4">
    <source>
        <dbReference type="Proteomes" id="UP000294335"/>
    </source>
</evidence>
<keyword evidence="1" id="KW-1133">Transmembrane helix</keyword>